<reference evidence="1 2" key="1">
    <citation type="journal article" date="2020" name="ISME J.">
        <title>Comparative genomics reveals insights into cyanobacterial evolution and habitat adaptation.</title>
        <authorList>
            <person name="Chen M.Y."/>
            <person name="Teng W.K."/>
            <person name="Zhao L."/>
            <person name="Hu C.X."/>
            <person name="Zhou Y.K."/>
            <person name="Han B.P."/>
            <person name="Song L.R."/>
            <person name="Shu W.S."/>
        </authorList>
    </citation>
    <scope>NUCLEOTIDE SEQUENCE [LARGE SCALE GENOMIC DNA]</scope>
    <source>
        <strain evidence="1 2">FACHB-838</strain>
    </source>
</reference>
<accession>A0ABR8E600</accession>
<dbReference type="RefSeq" id="WP_190947751.1">
    <property type="nucleotide sequence ID" value="NZ_JACJSI010000699.1"/>
</dbReference>
<keyword evidence="2" id="KW-1185">Reference proteome</keyword>
<dbReference type="EMBL" id="JACJSI010000699">
    <property type="protein sequence ID" value="MBD2537167.1"/>
    <property type="molecule type" value="Genomic_DNA"/>
</dbReference>
<evidence type="ECO:0000313" key="2">
    <source>
        <dbReference type="Proteomes" id="UP000623440"/>
    </source>
</evidence>
<protein>
    <submittedName>
        <fullName evidence="1">Uncharacterized protein</fullName>
    </submittedName>
</protein>
<evidence type="ECO:0000313" key="1">
    <source>
        <dbReference type="EMBL" id="MBD2537167.1"/>
    </source>
</evidence>
<organism evidence="1 2">
    <name type="scientific">Nostoc flagelliforme FACHB-838</name>
    <dbReference type="NCBI Taxonomy" id="2692904"/>
    <lineage>
        <taxon>Bacteria</taxon>
        <taxon>Bacillati</taxon>
        <taxon>Cyanobacteriota</taxon>
        <taxon>Cyanophyceae</taxon>
        <taxon>Nostocales</taxon>
        <taxon>Nostocaceae</taxon>
        <taxon>Nostoc</taxon>
    </lineage>
</organism>
<sequence length="60" mass="6733">MKIFLSTIVYPSEKVFLRSNDILIGKNAGENTTTAIIDRIIHLGWKILVELGLRTAEYGV</sequence>
<proteinExistence type="predicted"/>
<dbReference type="Proteomes" id="UP000623440">
    <property type="component" value="Unassembled WGS sequence"/>
</dbReference>
<name>A0ABR8E600_9NOSO</name>
<comment type="caution">
    <text evidence="1">The sequence shown here is derived from an EMBL/GenBank/DDBJ whole genome shotgun (WGS) entry which is preliminary data.</text>
</comment>
<gene>
    <name evidence="1" type="ORF">H6G97_51520</name>
</gene>